<feature type="compositionally biased region" description="Acidic residues" evidence="3">
    <location>
        <begin position="74"/>
        <end position="85"/>
    </location>
</feature>
<dbReference type="GO" id="GO:0006355">
    <property type="term" value="P:regulation of DNA-templated transcription"/>
    <property type="evidence" value="ECO:0007669"/>
    <property type="project" value="InterPro"/>
</dbReference>
<evidence type="ECO:0000256" key="2">
    <source>
        <dbReference type="ARBA" id="ARBA00022649"/>
    </source>
</evidence>
<keyword evidence="2" id="KW-1277">Toxin-antitoxin system</keyword>
<organism evidence="4 5">
    <name type="scientific">Abyssibacter profundi</name>
    <dbReference type="NCBI Taxonomy" id="2182787"/>
    <lineage>
        <taxon>Bacteria</taxon>
        <taxon>Pseudomonadati</taxon>
        <taxon>Pseudomonadota</taxon>
        <taxon>Gammaproteobacteria</taxon>
        <taxon>Chromatiales</taxon>
        <taxon>Oceanococcaceae</taxon>
        <taxon>Abyssibacter</taxon>
    </lineage>
</organism>
<accession>A0A363UNE1</accession>
<dbReference type="SUPFAM" id="SSF47598">
    <property type="entry name" value="Ribbon-helix-helix"/>
    <property type="match status" value="1"/>
</dbReference>
<evidence type="ECO:0000313" key="4">
    <source>
        <dbReference type="EMBL" id="PWN56959.1"/>
    </source>
</evidence>
<name>A0A363UNE1_9GAMM</name>
<evidence type="ECO:0000256" key="3">
    <source>
        <dbReference type="SAM" id="MobiDB-lite"/>
    </source>
</evidence>
<dbReference type="Gene3D" id="6.10.180.10">
    <property type="entry name" value="Antitoxin ParD"/>
    <property type="match status" value="1"/>
</dbReference>
<comment type="caution">
    <text evidence="4">The sequence shown here is derived from an EMBL/GenBank/DDBJ whole genome shotgun (WGS) entry which is preliminary data.</text>
</comment>
<evidence type="ECO:0000256" key="1">
    <source>
        <dbReference type="ARBA" id="ARBA00017940"/>
    </source>
</evidence>
<dbReference type="AlphaFoldDB" id="A0A363UNE1"/>
<keyword evidence="5" id="KW-1185">Reference proteome</keyword>
<proteinExistence type="predicted"/>
<reference evidence="4 5" key="1">
    <citation type="submission" date="2018-05" db="EMBL/GenBank/DDBJ databases">
        <title>Abyssibacter profundi OUC007T gen. nov., sp. nov, a marine bacterium isolated from seawater of the Mariana Trench.</title>
        <authorList>
            <person name="Zhou S."/>
        </authorList>
    </citation>
    <scope>NUCLEOTIDE SEQUENCE [LARGE SCALE GENOMIC DNA]</scope>
    <source>
        <strain evidence="4 5">OUC007</strain>
    </source>
</reference>
<sequence length="85" mass="9075">MRLSIEVTPEQHQCLKAAAALQGKSLKAFVLERALSDLSSGGQADDLHALEQVLRARMDAAAKGSRSSKSVAEIADEVQAEENRA</sequence>
<dbReference type="InterPro" id="IPR038296">
    <property type="entry name" value="ParD_sf"/>
</dbReference>
<dbReference type="InterPro" id="IPR010985">
    <property type="entry name" value="Ribbon_hlx_hlx"/>
</dbReference>
<dbReference type="EMBL" id="QEQK01000003">
    <property type="protein sequence ID" value="PWN56959.1"/>
    <property type="molecule type" value="Genomic_DNA"/>
</dbReference>
<dbReference type="Pfam" id="PF09386">
    <property type="entry name" value="ParD"/>
    <property type="match status" value="1"/>
</dbReference>
<dbReference type="Proteomes" id="UP000251800">
    <property type="component" value="Unassembled WGS sequence"/>
</dbReference>
<gene>
    <name evidence="4" type="ORF">DEH80_03190</name>
</gene>
<protein>
    <recommendedName>
        <fullName evidence="1">Antitoxin ParD</fullName>
    </recommendedName>
</protein>
<dbReference type="OrthoDB" id="8549996at2"/>
<dbReference type="RefSeq" id="WP_109719039.1">
    <property type="nucleotide sequence ID" value="NZ_QEQK01000003.1"/>
</dbReference>
<dbReference type="InterPro" id="IPR022789">
    <property type="entry name" value="ParD"/>
</dbReference>
<feature type="region of interest" description="Disordered" evidence="3">
    <location>
        <begin position="61"/>
        <end position="85"/>
    </location>
</feature>
<evidence type="ECO:0000313" key="5">
    <source>
        <dbReference type="Proteomes" id="UP000251800"/>
    </source>
</evidence>